<keyword evidence="4" id="KW-1185">Reference proteome</keyword>
<evidence type="ECO:0000313" key="3">
    <source>
        <dbReference type="EMBL" id="MCB8875095.1"/>
    </source>
</evidence>
<dbReference type="InterPro" id="IPR050879">
    <property type="entry name" value="Acyltransferase_3"/>
</dbReference>
<reference evidence="3" key="2">
    <citation type="submission" date="2021-01" db="EMBL/GenBank/DDBJ databases">
        <authorList>
            <person name="Mieszkin S."/>
            <person name="Pouder E."/>
            <person name="Alain K."/>
        </authorList>
    </citation>
    <scope>NUCLEOTIDE SEQUENCE</scope>
    <source>
        <strain evidence="3">HW T2.11</strain>
    </source>
</reference>
<feature type="transmembrane region" description="Helical" evidence="1">
    <location>
        <begin position="256"/>
        <end position="276"/>
    </location>
</feature>
<comment type="caution">
    <text evidence="3">The sequence shown here is derived from an EMBL/GenBank/DDBJ whole genome shotgun (WGS) entry which is preliminary data.</text>
</comment>
<dbReference type="GO" id="GO:0016020">
    <property type="term" value="C:membrane"/>
    <property type="evidence" value="ECO:0007669"/>
    <property type="project" value="TreeGrafter"/>
</dbReference>
<proteinExistence type="predicted"/>
<reference evidence="3" key="1">
    <citation type="journal article" date="2021" name="Microorganisms">
        <title>Acidisoma silvae sp. nov. and Acidisomacellulosilytica sp. nov., Two Acidophilic Bacteria Isolated from Decaying Wood, Hydrolyzing Cellulose and Producing Poly-3-hydroxybutyrate.</title>
        <authorList>
            <person name="Mieszkin S."/>
            <person name="Pouder E."/>
            <person name="Uroz S."/>
            <person name="Simon-Colin C."/>
            <person name="Alain K."/>
        </authorList>
    </citation>
    <scope>NUCLEOTIDE SEQUENCE</scope>
    <source>
        <strain evidence="3">HW T2.11</strain>
    </source>
</reference>
<feature type="domain" description="Acyltransferase 3" evidence="2">
    <location>
        <begin position="12"/>
        <end position="341"/>
    </location>
</feature>
<name>A0A963YQG5_9PROT</name>
<dbReference type="GO" id="GO:0016747">
    <property type="term" value="F:acyltransferase activity, transferring groups other than amino-acyl groups"/>
    <property type="evidence" value="ECO:0007669"/>
    <property type="project" value="InterPro"/>
</dbReference>
<dbReference type="PANTHER" id="PTHR23028">
    <property type="entry name" value="ACETYLTRANSFERASE"/>
    <property type="match status" value="1"/>
</dbReference>
<dbReference type="GO" id="GO:0000271">
    <property type="term" value="P:polysaccharide biosynthetic process"/>
    <property type="evidence" value="ECO:0007669"/>
    <property type="project" value="TreeGrafter"/>
</dbReference>
<feature type="transmembrane region" description="Helical" evidence="1">
    <location>
        <begin position="325"/>
        <end position="345"/>
    </location>
</feature>
<evidence type="ECO:0000313" key="4">
    <source>
        <dbReference type="Proteomes" id="UP000708298"/>
    </source>
</evidence>
<evidence type="ECO:0000256" key="1">
    <source>
        <dbReference type="SAM" id="Phobius"/>
    </source>
</evidence>
<dbReference type="PANTHER" id="PTHR23028:SF53">
    <property type="entry name" value="ACYL_TRANSF_3 DOMAIN-CONTAINING PROTEIN"/>
    <property type="match status" value="1"/>
</dbReference>
<sequence length="380" mass="42304">MSKSYFPSPIIGSLELSRFAAAAVVVLSHQCNLIVYLIGQHGGATKSCCDIAGAAAVVWFFVLSGFVLVLAHGSEQANFFNFVQFVWKRLVRIYPLYLLALAVPCIYLFRGQSWPVIWQYTKLEFSLLPFSPPFEYVVQAWTLRYEVAFYIILSLSFIPYIGRPFVAIWVGAVMWHLFPGLIAMAQPHFVVSRENGAYVHFFAPLDLYFMSGCVAAWMFRRFIFNNIVSAGFLLVGILSVGAQFSGMRWNLQSGAAGQGLTFGIALAAMIMGLAGLERSGGLPMPGWSRYVGQLSYPLYILHVSIMLLINELWPLRNLSYLEMALRLLLICFGSLVTAMVAERLLDRPIQQASKKILSFIATMTVEVPTVVTSRSSVGKV</sequence>
<feature type="transmembrane region" description="Helical" evidence="1">
    <location>
        <begin position="226"/>
        <end position="244"/>
    </location>
</feature>
<keyword evidence="3" id="KW-0012">Acyltransferase</keyword>
<keyword evidence="3" id="KW-0808">Transferase</keyword>
<keyword evidence="1" id="KW-0812">Transmembrane</keyword>
<keyword evidence="1" id="KW-0472">Membrane</keyword>
<feature type="transmembrane region" description="Helical" evidence="1">
    <location>
        <begin position="136"/>
        <end position="158"/>
    </location>
</feature>
<dbReference type="InterPro" id="IPR002656">
    <property type="entry name" value="Acyl_transf_3_dom"/>
</dbReference>
<dbReference type="Proteomes" id="UP000708298">
    <property type="component" value="Unassembled WGS sequence"/>
</dbReference>
<dbReference type="RefSeq" id="WP_227320733.1">
    <property type="nucleotide sequence ID" value="NZ_JAESVB010000002.1"/>
</dbReference>
<gene>
    <name evidence="3" type="ORF">ASILVAE211_07875</name>
</gene>
<dbReference type="EMBL" id="JAESVB010000002">
    <property type="protein sequence ID" value="MCB8875095.1"/>
    <property type="molecule type" value="Genomic_DNA"/>
</dbReference>
<keyword evidence="1" id="KW-1133">Transmembrane helix</keyword>
<accession>A0A963YQG5</accession>
<organism evidence="3 4">
    <name type="scientific">Acidisoma silvae</name>
    <dbReference type="NCBI Taxonomy" id="2802396"/>
    <lineage>
        <taxon>Bacteria</taxon>
        <taxon>Pseudomonadati</taxon>
        <taxon>Pseudomonadota</taxon>
        <taxon>Alphaproteobacteria</taxon>
        <taxon>Acetobacterales</taxon>
        <taxon>Acidocellaceae</taxon>
        <taxon>Acidisoma</taxon>
    </lineage>
</organism>
<feature type="transmembrane region" description="Helical" evidence="1">
    <location>
        <begin position="91"/>
        <end position="109"/>
    </location>
</feature>
<dbReference type="Pfam" id="PF01757">
    <property type="entry name" value="Acyl_transf_3"/>
    <property type="match status" value="1"/>
</dbReference>
<evidence type="ECO:0000259" key="2">
    <source>
        <dbReference type="Pfam" id="PF01757"/>
    </source>
</evidence>
<feature type="transmembrane region" description="Helical" evidence="1">
    <location>
        <begin position="165"/>
        <end position="185"/>
    </location>
</feature>
<protein>
    <submittedName>
        <fullName evidence="3">Acyltransferase</fullName>
    </submittedName>
</protein>
<dbReference type="AlphaFoldDB" id="A0A963YQG5"/>
<feature type="transmembrane region" description="Helical" evidence="1">
    <location>
        <begin position="51"/>
        <end position="71"/>
    </location>
</feature>
<feature type="transmembrane region" description="Helical" evidence="1">
    <location>
        <begin position="296"/>
        <end position="313"/>
    </location>
</feature>
<feature type="transmembrane region" description="Helical" evidence="1">
    <location>
        <begin position="197"/>
        <end position="219"/>
    </location>
</feature>